<evidence type="ECO:0000256" key="1">
    <source>
        <dbReference type="ARBA" id="ARBA00009437"/>
    </source>
</evidence>
<keyword evidence="4" id="KW-0804">Transcription</keyword>
<protein>
    <recommendedName>
        <fullName evidence="5">HTH lysR-type domain-containing protein</fullName>
    </recommendedName>
</protein>
<dbReference type="STRING" id="1547922.ISF6_4612"/>
<evidence type="ECO:0000256" key="4">
    <source>
        <dbReference type="ARBA" id="ARBA00023163"/>
    </source>
</evidence>
<evidence type="ECO:0000313" key="7">
    <source>
        <dbReference type="Proteomes" id="UP000037660"/>
    </source>
</evidence>
<keyword evidence="2" id="KW-0805">Transcription regulation</keyword>
<dbReference type="PANTHER" id="PTHR30126:SF94">
    <property type="entry name" value="LYSR FAMILY TRANSCRIPTIONAL REGULATOR"/>
    <property type="match status" value="1"/>
</dbReference>
<reference evidence="7" key="1">
    <citation type="submission" date="2015-07" db="EMBL/GenBank/DDBJ databases">
        <title>Discovery of a poly(ethylene terephthalate assimilation.</title>
        <authorList>
            <person name="Yoshida S."/>
            <person name="Hiraga K."/>
            <person name="Takehana T."/>
            <person name="Taniguchi I."/>
            <person name="Yamaji H."/>
            <person name="Maeda Y."/>
            <person name="Toyohara K."/>
            <person name="Miyamoto K."/>
            <person name="Kimura Y."/>
            <person name="Oda K."/>
        </authorList>
    </citation>
    <scope>NUCLEOTIDE SEQUENCE [LARGE SCALE GENOMIC DNA]</scope>
    <source>
        <strain evidence="7">NBRC 110686 / TISTR 2288 / 201-F6</strain>
    </source>
</reference>
<dbReference type="RefSeq" id="WP_054018558.1">
    <property type="nucleotide sequence ID" value="NZ_BBYR01000007.1"/>
</dbReference>
<dbReference type="PANTHER" id="PTHR30126">
    <property type="entry name" value="HTH-TYPE TRANSCRIPTIONAL REGULATOR"/>
    <property type="match status" value="1"/>
</dbReference>
<accession>A0A0K8NVL9</accession>
<dbReference type="InterPro" id="IPR005119">
    <property type="entry name" value="LysR_subst-bd"/>
</dbReference>
<evidence type="ECO:0000313" key="6">
    <source>
        <dbReference type="EMBL" id="GAP34437.1"/>
    </source>
</evidence>
<dbReference type="InterPro" id="IPR036390">
    <property type="entry name" value="WH_DNA-bd_sf"/>
</dbReference>
<dbReference type="InterPro" id="IPR000847">
    <property type="entry name" value="LysR_HTH_N"/>
</dbReference>
<dbReference type="SUPFAM" id="SSF53850">
    <property type="entry name" value="Periplasmic binding protein-like II"/>
    <property type="match status" value="1"/>
</dbReference>
<dbReference type="GO" id="GO:0003700">
    <property type="term" value="F:DNA-binding transcription factor activity"/>
    <property type="evidence" value="ECO:0007669"/>
    <property type="project" value="InterPro"/>
</dbReference>
<organism evidence="6 7">
    <name type="scientific">Piscinibacter sakaiensis</name>
    <name type="common">Ideonella sakaiensis</name>
    <dbReference type="NCBI Taxonomy" id="1547922"/>
    <lineage>
        <taxon>Bacteria</taxon>
        <taxon>Pseudomonadati</taxon>
        <taxon>Pseudomonadota</taxon>
        <taxon>Betaproteobacteria</taxon>
        <taxon>Burkholderiales</taxon>
        <taxon>Sphaerotilaceae</taxon>
        <taxon>Piscinibacter</taxon>
    </lineage>
</organism>
<evidence type="ECO:0000256" key="2">
    <source>
        <dbReference type="ARBA" id="ARBA00023015"/>
    </source>
</evidence>
<dbReference type="Gene3D" id="1.10.10.10">
    <property type="entry name" value="Winged helix-like DNA-binding domain superfamily/Winged helix DNA-binding domain"/>
    <property type="match status" value="1"/>
</dbReference>
<dbReference type="Gene3D" id="3.40.190.10">
    <property type="entry name" value="Periplasmic binding protein-like II"/>
    <property type="match status" value="2"/>
</dbReference>
<reference evidence="6 7" key="2">
    <citation type="journal article" date="2016" name="Science">
        <title>A bacterium that degrades and assimilates poly(ethylene terephthalate).</title>
        <authorList>
            <person name="Yoshida S."/>
            <person name="Hiraga K."/>
            <person name="Takehana T."/>
            <person name="Taniguchi I."/>
            <person name="Yamaji H."/>
            <person name="Maeda Y."/>
            <person name="Toyohara K."/>
            <person name="Miyamoto K."/>
            <person name="Kimura Y."/>
            <person name="Oda K."/>
        </authorList>
    </citation>
    <scope>NUCLEOTIDE SEQUENCE [LARGE SCALE GENOMIC DNA]</scope>
    <source>
        <strain evidence="7">NBRC 110686 / TISTR 2288 / 201-F6</strain>
    </source>
</reference>
<dbReference type="SUPFAM" id="SSF46785">
    <property type="entry name" value="Winged helix' DNA-binding domain"/>
    <property type="match status" value="1"/>
</dbReference>
<dbReference type="InterPro" id="IPR036388">
    <property type="entry name" value="WH-like_DNA-bd_sf"/>
</dbReference>
<comment type="similarity">
    <text evidence="1">Belongs to the LysR transcriptional regulatory family.</text>
</comment>
<dbReference type="Pfam" id="PF03466">
    <property type="entry name" value="LysR_substrate"/>
    <property type="match status" value="1"/>
</dbReference>
<dbReference type="EMBL" id="BBYR01000007">
    <property type="protein sequence ID" value="GAP34437.1"/>
    <property type="molecule type" value="Genomic_DNA"/>
</dbReference>
<comment type="caution">
    <text evidence="6">The sequence shown here is derived from an EMBL/GenBank/DDBJ whole genome shotgun (WGS) entry which is preliminary data.</text>
</comment>
<keyword evidence="3" id="KW-0238">DNA-binding</keyword>
<dbReference type="OrthoDB" id="8707631at2"/>
<proteinExistence type="inferred from homology"/>
<feature type="domain" description="HTH lysR-type" evidence="5">
    <location>
        <begin position="1"/>
        <end position="58"/>
    </location>
</feature>
<dbReference type="GO" id="GO:0000976">
    <property type="term" value="F:transcription cis-regulatory region binding"/>
    <property type="evidence" value="ECO:0007669"/>
    <property type="project" value="TreeGrafter"/>
</dbReference>
<dbReference type="Pfam" id="PF00126">
    <property type="entry name" value="HTH_1"/>
    <property type="match status" value="1"/>
</dbReference>
<gene>
    <name evidence="6" type="ORF">ISF6_4612</name>
</gene>
<evidence type="ECO:0000259" key="5">
    <source>
        <dbReference type="PROSITE" id="PS50931"/>
    </source>
</evidence>
<dbReference type="Proteomes" id="UP000037660">
    <property type="component" value="Unassembled WGS sequence"/>
</dbReference>
<evidence type="ECO:0000256" key="3">
    <source>
        <dbReference type="ARBA" id="ARBA00023125"/>
    </source>
</evidence>
<dbReference type="AlphaFoldDB" id="A0A0K8NVL9"/>
<keyword evidence="7" id="KW-1185">Reference proteome</keyword>
<name>A0A0K8NVL9_PISS1</name>
<dbReference type="PROSITE" id="PS50931">
    <property type="entry name" value="HTH_LYSR"/>
    <property type="match status" value="1"/>
</dbReference>
<sequence length="299" mass="32532">MKLHVLHTLVAVIRHGSIAAAAPEVHLTPSAVGLQIRQLEAYFGQPLFDRSARAVRPTPLALQVAATVEDTLQALEQLRARTGERALSGTVRLGIIETAQVTLLPQAVLALRRAVPGLVVQCSRGVSQHLLQELKAGRLDAAVLVRPERGGSSRLHWTPLLTESFVLVAPQHARGRSVRELLSVHEWIRLDRSATGGRIAAAYVASVLPDKREFLELPGTDAIVAMVSAGVGVSVIPELRDDLRRAYPVRELPLGRRGPTRQIVLVCRAREAEDRRVQALRQAFQSATAQARRTDPGDA</sequence>